<keyword evidence="6" id="KW-0175">Coiled coil</keyword>
<dbReference type="GO" id="GO:0005737">
    <property type="term" value="C:cytoplasm"/>
    <property type="evidence" value="ECO:0007669"/>
    <property type="project" value="TreeGrafter"/>
</dbReference>
<reference evidence="8" key="2">
    <citation type="submission" date="2013-10" db="EMBL/GenBank/DDBJ databases">
        <authorList>
            <person name="Aslett M."/>
        </authorList>
    </citation>
    <scope>NUCLEOTIDE SEQUENCE [LARGE SCALE GENOMIC DNA]</scope>
    <source>
        <strain evidence="8">Weybridge</strain>
    </source>
</reference>
<dbReference type="PANTHER" id="PTHR14871:SF1">
    <property type="entry name" value="DYNEIN REGULATORY COMPLEX PROTEIN 9"/>
    <property type="match status" value="1"/>
</dbReference>
<dbReference type="RefSeq" id="XP_013335341.1">
    <property type="nucleotide sequence ID" value="XM_013479887.1"/>
</dbReference>
<evidence type="ECO:0000256" key="2">
    <source>
        <dbReference type="ARBA" id="ARBA00004316"/>
    </source>
</evidence>
<sequence length="282" mass="32537">MGDLMKTNAQLSPIESLRAAILIEEALKQLAFVGKLSKEQRGNKDSKFAAHRGDEIIRIIDEQQELQQQQLLLVGETEKLKGLSNKQELKAAEEKLLQLSYRLKETNKELCKNLRQNPNLQANLLKLQRERQRLEESLAQTATELRQKGTFKSLIQNIAQEKQAQERLNEARRRNREVLQAVELLESELRKEAAEFAALQRQSGAEAAALKDKMQGFMRQAATKLGFRESALREQLEGSKWQQQQQEQQQQREIDKKKQNIEADAFVRDKTFEFLNTSIKQA</sequence>
<organism evidence="8 9">
    <name type="scientific">Eimeria maxima</name>
    <name type="common">Coccidian parasite</name>
    <dbReference type="NCBI Taxonomy" id="5804"/>
    <lineage>
        <taxon>Eukaryota</taxon>
        <taxon>Sar</taxon>
        <taxon>Alveolata</taxon>
        <taxon>Apicomplexa</taxon>
        <taxon>Conoidasida</taxon>
        <taxon>Coccidia</taxon>
        <taxon>Eucoccidiorida</taxon>
        <taxon>Eimeriorina</taxon>
        <taxon>Eimeriidae</taxon>
        <taxon>Eimeria</taxon>
    </lineage>
</organism>
<feature type="compositionally biased region" description="Basic and acidic residues" evidence="7">
    <location>
        <begin position="250"/>
        <end position="259"/>
    </location>
</feature>
<dbReference type="GO" id="GO:0031514">
    <property type="term" value="C:motile cilium"/>
    <property type="evidence" value="ECO:0007669"/>
    <property type="project" value="TreeGrafter"/>
</dbReference>
<comment type="subcellular location">
    <subcellularLocation>
        <location evidence="2">Cell projection</location>
    </subcellularLocation>
    <subcellularLocation>
        <location evidence="1">Cytoplasm</location>
        <location evidence="1">Cytoskeleton</location>
    </subcellularLocation>
</comment>
<feature type="coiled-coil region" evidence="6">
    <location>
        <begin position="89"/>
        <end position="202"/>
    </location>
</feature>
<feature type="compositionally biased region" description="Low complexity" evidence="7">
    <location>
        <begin position="238"/>
        <end position="249"/>
    </location>
</feature>
<keyword evidence="4" id="KW-0206">Cytoskeleton</keyword>
<feature type="region of interest" description="Disordered" evidence="7">
    <location>
        <begin position="236"/>
        <end position="259"/>
    </location>
</feature>
<dbReference type="OrthoDB" id="354650at2759"/>
<dbReference type="OMA" id="KVEEWYA"/>
<protein>
    <submittedName>
        <fullName evidence="8">Uncharacterized protein</fullName>
    </submittedName>
</protein>
<evidence type="ECO:0000256" key="4">
    <source>
        <dbReference type="ARBA" id="ARBA00023212"/>
    </source>
</evidence>
<dbReference type="GO" id="GO:0044782">
    <property type="term" value="P:cilium organization"/>
    <property type="evidence" value="ECO:0007669"/>
    <property type="project" value="TreeGrafter"/>
</dbReference>
<evidence type="ECO:0000256" key="1">
    <source>
        <dbReference type="ARBA" id="ARBA00004245"/>
    </source>
</evidence>
<keyword evidence="9" id="KW-1185">Reference proteome</keyword>
<evidence type="ECO:0000256" key="7">
    <source>
        <dbReference type="SAM" id="MobiDB-lite"/>
    </source>
</evidence>
<dbReference type="VEuPathDB" id="ToxoDB:EMWEY_00052620"/>
<evidence type="ECO:0000313" key="8">
    <source>
        <dbReference type="EMBL" id="CDJ58693.1"/>
    </source>
</evidence>
<keyword evidence="5" id="KW-0966">Cell projection</keyword>
<reference evidence="8" key="1">
    <citation type="submission" date="2013-10" db="EMBL/GenBank/DDBJ databases">
        <title>Genomic analysis of the causative agents of coccidiosis in chickens.</title>
        <authorList>
            <person name="Reid A.J."/>
            <person name="Blake D."/>
            <person name="Billington K."/>
            <person name="Browne H."/>
            <person name="Dunn M."/>
            <person name="Hung S."/>
            <person name="Kawahara F."/>
            <person name="Miranda-Saavedra D."/>
            <person name="Mourier T."/>
            <person name="Nagra H."/>
            <person name="Otto T.D."/>
            <person name="Rawlings N."/>
            <person name="Sanchez A."/>
            <person name="Sanders M."/>
            <person name="Subramaniam C."/>
            <person name="Tay Y."/>
            <person name="Dear P."/>
            <person name="Doerig C."/>
            <person name="Gruber A."/>
            <person name="Parkinson J."/>
            <person name="Shirley M."/>
            <person name="Wan K.L."/>
            <person name="Berriman M."/>
            <person name="Tomley F."/>
            <person name="Pain A."/>
        </authorList>
    </citation>
    <scope>NUCLEOTIDE SEQUENCE [LARGE SCALE GENOMIC DNA]</scope>
    <source>
        <strain evidence="8">Weybridge</strain>
    </source>
</reference>
<dbReference type="Proteomes" id="UP000030763">
    <property type="component" value="Unassembled WGS sequence"/>
</dbReference>
<evidence type="ECO:0000256" key="5">
    <source>
        <dbReference type="ARBA" id="ARBA00023273"/>
    </source>
</evidence>
<gene>
    <name evidence="8" type="ORF">EMWEY_00052620</name>
</gene>
<dbReference type="InterPro" id="IPR042618">
    <property type="entry name" value="IQCG"/>
</dbReference>
<name>U6M6K0_EIMMA</name>
<dbReference type="GO" id="GO:0005856">
    <property type="term" value="C:cytoskeleton"/>
    <property type="evidence" value="ECO:0007669"/>
    <property type="project" value="UniProtKB-SubCell"/>
</dbReference>
<accession>U6M6K0</accession>
<dbReference type="PANTHER" id="PTHR14871">
    <property type="entry name" value="DYNEIN REGULATORY COMPLEX PROTEIN 9"/>
    <property type="match status" value="1"/>
</dbReference>
<evidence type="ECO:0000313" key="9">
    <source>
        <dbReference type="Proteomes" id="UP000030763"/>
    </source>
</evidence>
<evidence type="ECO:0000256" key="3">
    <source>
        <dbReference type="ARBA" id="ARBA00022490"/>
    </source>
</evidence>
<dbReference type="GeneID" id="25339248"/>
<keyword evidence="3" id="KW-0963">Cytoplasm</keyword>
<dbReference type="EMBL" id="HG719787">
    <property type="protein sequence ID" value="CDJ58693.1"/>
    <property type="molecule type" value="Genomic_DNA"/>
</dbReference>
<proteinExistence type="predicted"/>
<dbReference type="AlphaFoldDB" id="U6M6K0"/>
<evidence type="ECO:0000256" key="6">
    <source>
        <dbReference type="SAM" id="Coils"/>
    </source>
</evidence>